<dbReference type="Proteomes" id="UP000612055">
    <property type="component" value="Unassembled WGS sequence"/>
</dbReference>
<dbReference type="PROSITE" id="PS50222">
    <property type="entry name" value="EF_HAND_2"/>
    <property type="match status" value="1"/>
</dbReference>
<evidence type="ECO:0000259" key="2">
    <source>
        <dbReference type="PROSITE" id="PS50222"/>
    </source>
</evidence>
<evidence type="ECO:0000313" key="3">
    <source>
        <dbReference type="EMBL" id="KAG2499952.1"/>
    </source>
</evidence>
<keyword evidence="1" id="KW-0472">Membrane</keyword>
<name>A0A835YBM6_9CHLO</name>
<sequence>MALARELSVRESKRNSKKALVVVPMPSLPKLAEHRSGSIQIKGLDVEARKILEKFDADGDGYVDTEELGIVVAELVKTKFKGRLYLWGLAAITFALVMILGCGFGLTWAVLMANKDTSVKNNIWVVRGTDDPLRAASSSYTVRNNVMVPRGGSATSRLAVSTATLTRRVPLGANVTTAELAALTRVHLKSSSGAEAGFVVTGFQEQAGQIYLNAMYGTVVVKQGQVVSSSGKLASILGDFTWNEVTGIITPSS</sequence>
<keyword evidence="1" id="KW-1133">Transmembrane helix</keyword>
<evidence type="ECO:0000256" key="1">
    <source>
        <dbReference type="SAM" id="Phobius"/>
    </source>
</evidence>
<dbReference type="GO" id="GO:0005509">
    <property type="term" value="F:calcium ion binding"/>
    <property type="evidence" value="ECO:0007669"/>
    <property type="project" value="InterPro"/>
</dbReference>
<keyword evidence="1" id="KW-0812">Transmembrane</keyword>
<feature type="domain" description="EF-hand" evidence="2">
    <location>
        <begin position="43"/>
        <end position="78"/>
    </location>
</feature>
<feature type="transmembrane region" description="Helical" evidence="1">
    <location>
        <begin position="84"/>
        <end position="111"/>
    </location>
</feature>
<reference evidence="3" key="1">
    <citation type="journal article" date="2020" name="bioRxiv">
        <title>Comparative genomics of Chlamydomonas.</title>
        <authorList>
            <person name="Craig R.J."/>
            <person name="Hasan A.R."/>
            <person name="Ness R.W."/>
            <person name="Keightley P.D."/>
        </authorList>
    </citation>
    <scope>NUCLEOTIDE SEQUENCE</scope>
    <source>
        <strain evidence="3">CCAP 11/70</strain>
    </source>
</reference>
<dbReference type="PROSITE" id="PS00018">
    <property type="entry name" value="EF_HAND_1"/>
    <property type="match status" value="1"/>
</dbReference>
<dbReference type="InterPro" id="IPR002048">
    <property type="entry name" value="EF_hand_dom"/>
</dbReference>
<keyword evidence="4" id="KW-1185">Reference proteome</keyword>
<dbReference type="SMART" id="SM00054">
    <property type="entry name" value="EFh"/>
    <property type="match status" value="1"/>
</dbReference>
<comment type="caution">
    <text evidence="3">The sequence shown here is derived from an EMBL/GenBank/DDBJ whole genome shotgun (WGS) entry which is preliminary data.</text>
</comment>
<organism evidence="3 4">
    <name type="scientific">Edaphochlamys debaryana</name>
    <dbReference type="NCBI Taxonomy" id="47281"/>
    <lineage>
        <taxon>Eukaryota</taxon>
        <taxon>Viridiplantae</taxon>
        <taxon>Chlorophyta</taxon>
        <taxon>core chlorophytes</taxon>
        <taxon>Chlorophyceae</taxon>
        <taxon>CS clade</taxon>
        <taxon>Chlamydomonadales</taxon>
        <taxon>Chlamydomonadales incertae sedis</taxon>
        <taxon>Edaphochlamys</taxon>
    </lineage>
</organism>
<dbReference type="InterPro" id="IPR018247">
    <property type="entry name" value="EF_Hand_1_Ca_BS"/>
</dbReference>
<evidence type="ECO:0000313" key="4">
    <source>
        <dbReference type="Proteomes" id="UP000612055"/>
    </source>
</evidence>
<proteinExistence type="predicted"/>
<dbReference type="AlphaFoldDB" id="A0A835YBM6"/>
<dbReference type="EMBL" id="JAEHOE010000005">
    <property type="protein sequence ID" value="KAG2499952.1"/>
    <property type="molecule type" value="Genomic_DNA"/>
</dbReference>
<protein>
    <recommendedName>
        <fullName evidence="2">EF-hand domain-containing protein</fullName>
    </recommendedName>
</protein>
<accession>A0A835YBM6</accession>
<dbReference type="OrthoDB" id="528204at2759"/>
<gene>
    <name evidence="3" type="ORF">HYH03_002237</name>
</gene>